<comment type="caution">
    <text evidence="2">The sequence shown here is derived from an EMBL/GenBank/DDBJ whole genome shotgun (WGS) entry which is preliminary data.</text>
</comment>
<dbReference type="RefSeq" id="WP_122101576.1">
    <property type="nucleotide sequence ID" value="NZ_RFLY01000009.1"/>
</dbReference>
<dbReference type="SUPFAM" id="SSF53098">
    <property type="entry name" value="Ribonuclease H-like"/>
    <property type="match status" value="1"/>
</dbReference>
<sequence>MPYLNIKKLARFQRPGHRVTDNRRINSDGIGWEYVYLAIGDHLRVAFGSIELDACGISACRALLQARRLGVRFERVLADSGACYRSRLFRRVVRRLRIRHPRTCPHTPRINGKAERLVRTRPREWAHARSHAMSDHRADAFVHWLHQYDWRRPHASLGHKPTIFRIPVNNLVGFLG</sequence>
<dbReference type="InterPro" id="IPR036397">
    <property type="entry name" value="RNaseH_sf"/>
</dbReference>
<protein>
    <recommendedName>
        <fullName evidence="1">Integrase catalytic domain-containing protein</fullName>
    </recommendedName>
</protein>
<dbReference type="EMBL" id="RFLY01000009">
    <property type="protein sequence ID" value="RMH92842.1"/>
    <property type="molecule type" value="Genomic_DNA"/>
</dbReference>
<evidence type="ECO:0000259" key="1">
    <source>
        <dbReference type="PROSITE" id="PS50994"/>
    </source>
</evidence>
<dbReference type="GO" id="GO:0003676">
    <property type="term" value="F:nucleic acid binding"/>
    <property type="evidence" value="ECO:0007669"/>
    <property type="project" value="InterPro"/>
</dbReference>
<dbReference type="Pfam" id="PF13683">
    <property type="entry name" value="rve_3"/>
    <property type="match status" value="1"/>
</dbReference>
<organism evidence="2 3">
    <name type="scientific">Solilutibacter pythonis</name>
    <dbReference type="NCBI Taxonomy" id="2483112"/>
    <lineage>
        <taxon>Bacteria</taxon>
        <taxon>Pseudomonadati</taxon>
        <taxon>Pseudomonadota</taxon>
        <taxon>Gammaproteobacteria</taxon>
        <taxon>Lysobacterales</taxon>
        <taxon>Lysobacteraceae</taxon>
        <taxon>Solilutibacter</taxon>
    </lineage>
</organism>
<accession>A0A3M2I103</accession>
<feature type="domain" description="Integrase catalytic" evidence="1">
    <location>
        <begin position="11"/>
        <end position="169"/>
    </location>
</feature>
<dbReference type="InterPro" id="IPR001584">
    <property type="entry name" value="Integrase_cat-core"/>
</dbReference>
<dbReference type="PROSITE" id="PS50994">
    <property type="entry name" value="INTEGRASE"/>
    <property type="match status" value="1"/>
</dbReference>
<dbReference type="Proteomes" id="UP000275012">
    <property type="component" value="Unassembled WGS sequence"/>
</dbReference>
<dbReference type="GO" id="GO:0015074">
    <property type="term" value="P:DNA integration"/>
    <property type="evidence" value="ECO:0007669"/>
    <property type="project" value="InterPro"/>
</dbReference>
<dbReference type="InterPro" id="IPR012337">
    <property type="entry name" value="RNaseH-like_sf"/>
</dbReference>
<dbReference type="Gene3D" id="3.30.420.10">
    <property type="entry name" value="Ribonuclease H-like superfamily/Ribonuclease H"/>
    <property type="match status" value="1"/>
</dbReference>
<dbReference type="AlphaFoldDB" id="A0A3M2I103"/>
<name>A0A3M2I103_9GAMM</name>
<keyword evidence="3" id="KW-1185">Reference proteome</keyword>
<dbReference type="OrthoDB" id="6174090at2"/>
<proteinExistence type="predicted"/>
<reference evidence="2 3" key="1">
    <citation type="submission" date="2018-10" db="EMBL/GenBank/DDBJ databases">
        <title>Proposal of Lysobacter pythonis sp. nov. isolated from royal pythons (Python regius).</title>
        <authorList>
            <person name="Hans-Juergen B."/>
            <person name="Huptas C."/>
            <person name="Sandra B."/>
            <person name="Igor L."/>
            <person name="Joachim S."/>
            <person name="Siegfried S."/>
            <person name="Mareike W."/>
            <person name="Peter K."/>
        </authorList>
    </citation>
    <scope>NUCLEOTIDE SEQUENCE [LARGE SCALE GENOMIC DNA]</scope>
    <source>
        <strain evidence="2 3">4284/11</strain>
    </source>
</reference>
<evidence type="ECO:0000313" key="3">
    <source>
        <dbReference type="Proteomes" id="UP000275012"/>
    </source>
</evidence>
<gene>
    <name evidence="2" type="ORF">EBB59_07720</name>
</gene>
<evidence type="ECO:0000313" key="2">
    <source>
        <dbReference type="EMBL" id="RMH92842.1"/>
    </source>
</evidence>